<organism evidence="1 2">
    <name type="scientific">Persicobacter diffluens</name>
    <dbReference type="NCBI Taxonomy" id="981"/>
    <lineage>
        <taxon>Bacteria</taxon>
        <taxon>Pseudomonadati</taxon>
        <taxon>Bacteroidota</taxon>
        <taxon>Cytophagia</taxon>
        <taxon>Cytophagales</taxon>
        <taxon>Persicobacteraceae</taxon>
        <taxon>Persicobacter</taxon>
    </lineage>
</organism>
<proteinExistence type="predicted"/>
<reference evidence="1 2" key="1">
    <citation type="submission" date="2021-12" db="EMBL/GenBank/DDBJ databases">
        <title>Genome sequencing of bacteria with rrn-lacking chromosome and rrn-plasmid.</title>
        <authorList>
            <person name="Anda M."/>
            <person name="Iwasaki W."/>
        </authorList>
    </citation>
    <scope>NUCLEOTIDE SEQUENCE [LARGE SCALE GENOMIC DNA]</scope>
    <source>
        <strain evidence="1 2">NBRC 15940</strain>
    </source>
</reference>
<protein>
    <submittedName>
        <fullName evidence="1">Uncharacterized protein</fullName>
    </submittedName>
</protein>
<comment type="caution">
    <text evidence="1">The sequence shown here is derived from an EMBL/GenBank/DDBJ whole genome shotgun (WGS) entry which is preliminary data.</text>
</comment>
<accession>A0AAN5ANQ3</accession>
<dbReference type="AlphaFoldDB" id="A0AAN5ANQ3"/>
<evidence type="ECO:0000313" key="1">
    <source>
        <dbReference type="EMBL" id="GJM63566.1"/>
    </source>
</evidence>
<dbReference type="EMBL" id="BQKE01000003">
    <property type="protein sequence ID" value="GJM63566.1"/>
    <property type="molecule type" value="Genomic_DNA"/>
</dbReference>
<evidence type="ECO:0000313" key="2">
    <source>
        <dbReference type="Proteomes" id="UP001310022"/>
    </source>
</evidence>
<keyword evidence="2" id="KW-1185">Reference proteome</keyword>
<name>A0AAN5ANQ3_9BACT</name>
<dbReference type="Proteomes" id="UP001310022">
    <property type="component" value="Unassembled WGS sequence"/>
</dbReference>
<gene>
    <name evidence="1" type="ORF">PEDI_41180</name>
</gene>
<sequence length="40" mass="4643">MKLKKILESSKKLLHKDGCLGDKRHTIKFFSLFTFASLMT</sequence>